<dbReference type="InterPro" id="IPR017853">
    <property type="entry name" value="GH"/>
</dbReference>
<dbReference type="OrthoDB" id="138341at2"/>
<protein>
    <recommendedName>
        <fullName evidence="3">Beta-galactosidase trimerisation domain-containing protein</fullName>
    </recommendedName>
</protein>
<dbReference type="RefSeq" id="WP_088569919.1">
    <property type="nucleotide sequence ID" value="NZ_FYEK01000003.1"/>
</dbReference>
<dbReference type="EMBL" id="FYEK01000003">
    <property type="protein sequence ID" value="SNB51199.1"/>
    <property type="molecule type" value="Genomic_DNA"/>
</dbReference>
<name>A0A212PWA3_9CHLR</name>
<organism evidence="1 2">
    <name type="scientific">Thermoflexus hugenholtzii JAD2</name>
    <dbReference type="NCBI Taxonomy" id="877466"/>
    <lineage>
        <taxon>Bacteria</taxon>
        <taxon>Bacillati</taxon>
        <taxon>Chloroflexota</taxon>
        <taxon>Thermoflexia</taxon>
        <taxon>Thermoflexales</taxon>
        <taxon>Thermoflexaceae</taxon>
        <taxon>Thermoflexus</taxon>
    </lineage>
</organism>
<dbReference type="AlphaFoldDB" id="A0A212PWA3"/>
<accession>A0A212PWA3</accession>
<dbReference type="Proteomes" id="UP000197025">
    <property type="component" value="Unassembled WGS sequence"/>
</dbReference>
<dbReference type="Gene3D" id="3.20.20.80">
    <property type="entry name" value="Glycosidases"/>
    <property type="match status" value="1"/>
</dbReference>
<keyword evidence="2" id="KW-1185">Reference proteome</keyword>
<gene>
    <name evidence="1" type="ORF">SAMN02746019_00021220</name>
</gene>
<dbReference type="InParanoid" id="A0A212PWA3"/>
<dbReference type="SUPFAM" id="SSF51445">
    <property type="entry name" value="(Trans)glycosidases"/>
    <property type="match status" value="1"/>
</dbReference>
<evidence type="ECO:0008006" key="3">
    <source>
        <dbReference type="Google" id="ProtNLM"/>
    </source>
</evidence>
<sequence>MNRLKFMGAPVDEAAHLEAYTEEGADRVASEMGCNWAYLTYNWGFPPEIEEADWIVFQKAAEIYHKHGVRVFAYIQTSNAVFAGSHRSREWYARDPAGRLIYYYTGRYMTCWLHPEWQAHLRERIREAIRYGADGIFFDNPWYGAQPLYLDGRWLGPAGCYCPRCRAAFRQAWGLEIPRRIHPQRDEGVRLYLRWRAQTVSHVLAALAEEARSLKPDVVISANDFDAVMRPSFLIYGIDLASLARIQDVLMIESFGLPRWEGVRLVNNAVTVRTARALAGNTPISTIAYDRGIGFDEVYPPRRFQQFIAEAVACGAIPVIKGTEFVSKGVFTVLTAPAYSRERKAIGDYHRWLAEHADLFLGRENAAPVVLLYPGDALWIEWPRMAPLYFGAAQTLLAAGIPWRVVRSPEEAAKAAVLVSLEPLSPAMGFPGRRVVLQELRGWRSGIRAGAALPLSVAALWEGFALRLYRSYFRSRWTRRWIDRLGLVHFFLQSPYFRLPSASARETLIGTIGPVFPRVAAAHPVLIEVWRRGAEEQIHLVNYAETPQEVTIYFEAPRRGVRLSPYEPVAPFEGSYLAFVLDVYSILVLEPN</sequence>
<evidence type="ECO:0000313" key="2">
    <source>
        <dbReference type="Proteomes" id="UP000197025"/>
    </source>
</evidence>
<evidence type="ECO:0000313" key="1">
    <source>
        <dbReference type="EMBL" id="SNB51199.1"/>
    </source>
</evidence>
<proteinExistence type="predicted"/>
<reference evidence="2" key="1">
    <citation type="submission" date="2017-06" db="EMBL/GenBank/DDBJ databases">
        <authorList>
            <person name="Varghese N."/>
            <person name="Submissions S."/>
        </authorList>
    </citation>
    <scope>NUCLEOTIDE SEQUENCE [LARGE SCALE GENOMIC DNA]</scope>
    <source>
        <strain evidence="2">JAD2</strain>
    </source>
</reference>